<keyword evidence="2" id="KW-1185">Reference proteome</keyword>
<dbReference type="AlphaFoldDB" id="A0AAD9X7Y0"/>
<evidence type="ECO:0000313" key="2">
    <source>
        <dbReference type="Proteomes" id="UP001280121"/>
    </source>
</evidence>
<dbReference type="PANTHER" id="PTHR36617">
    <property type="entry name" value="PROTEIN, PUTATIVE-RELATED"/>
    <property type="match status" value="1"/>
</dbReference>
<name>A0AAD9X7Y0_9ROSI</name>
<accession>A0AAD9X7Y0</accession>
<dbReference type="PANTHER" id="PTHR36617:SF5">
    <property type="entry name" value="OS05G0421675 PROTEIN"/>
    <property type="match status" value="1"/>
</dbReference>
<sequence length="301" mass="34836">MEGLEEFWIKNKGLLAKWVWRFSKDDGSLWKTIICVKYGIAHNTLLWNWRVPSTASFFTKAVGSLFEEGSRTADVLSKGFKLVLGSGDKIRLWEDAWWDGCLLKLIHPKIFALAVLKSGSIKEFGDWHGDIWVWKIDLRRIIYDWEVNLWNMFLLSLDCIVVRKSVSDDVAWSYCPNGLFSVSLFRRFMEDNRWMGLCPNGKSGRAWGSLFQAIVWSLWEARNLMVFKGSPTDINYVIDLINFRVAWWFKHNGKGSSVPIYVMVENLNDCCTEVKTRKHILNKGWIPHLGNALKFNVDGSV</sequence>
<evidence type="ECO:0000313" key="1">
    <source>
        <dbReference type="EMBL" id="KAK2654437.1"/>
    </source>
</evidence>
<proteinExistence type="predicted"/>
<gene>
    <name evidence="1" type="ORF">Ddye_014293</name>
</gene>
<dbReference type="EMBL" id="JANJYI010000004">
    <property type="protein sequence ID" value="KAK2654437.1"/>
    <property type="molecule type" value="Genomic_DNA"/>
</dbReference>
<organism evidence="1 2">
    <name type="scientific">Dipteronia dyeriana</name>
    <dbReference type="NCBI Taxonomy" id="168575"/>
    <lineage>
        <taxon>Eukaryota</taxon>
        <taxon>Viridiplantae</taxon>
        <taxon>Streptophyta</taxon>
        <taxon>Embryophyta</taxon>
        <taxon>Tracheophyta</taxon>
        <taxon>Spermatophyta</taxon>
        <taxon>Magnoliopsida</taxon>
        <taxon>eudicotyledons</taxon>
        <taxon>Gunneridae</taxon>
        <taxon>Pentapetalae</taxon>
        <taxon>rosids</taxon>
        <taxon>malvids</taxon>
        <taxon>Sapindales</taxon>
        <taxon>Sapindaceae</taxon>
        <taxon>Hippocastanoideae</taxon>
        <taxon>Acereae</taxon>
        <taxon>Dipteronia</taxon>
    </lineage>
</organism>
<evidence type="ECO:0008006" key="3">
    <source>
        <dbReference type="Google" id="ProtNLM"/>
    </source>
</evidence>
<comment type="caution">
    <text evidence="1">The sequence shown here is derived from an EMBL/GenBank/DDBJ whole genome shotgun (WGS) entry which is preliminary data.</text>
</comment>
<protein>
    <recommendedName>
        <fullName evidence="3">Reverse transcriptase zinc-binding domain-containing protein</fullName>
    </recommendedName>
</protein>
<reference evidence="1" key="1">
    <citation type="journal article" date="2023" name="Plant J.">
        <title>Genome sequences and population genomics provide insights into the demographic history, inbreeding, and mutation load of two 'living fossil' tree species of Dipteronia.</title>
        <authorList>
            <person name="Feng Y."/>
            <person name="Comes H.P."/>
            <person name="Chen J."/>
            <person name="Zhu S."/>
            <person name="Lu R."/>
            <person name="Zhang X."/>
            <person name="Li P."/>
            <person name="Qiu J."/>
            <person name="Olsen K.M."/>
            <person name="Qiu Y."/>
        </authorList>
    </citation>
    <scope>NUCLEOTIDE SEQUENCE</scope>
    <source>
        <strain evidence="1">KIB01</strain>
    </source>
</reference>
<dbReference type="Proteomes" id="UP001280121">
    <property type="component" value="Unassembled WGS sequence"/>
</dbReference>